<dbReference type="SUPFAM" id="SSF46785">
    <property type="entry name" value="Winged helix' DNA-binding domain"/>
    <property type="match status" value="1"/>
</dbReference>
<dbReference type="InterPro" id="IPR036390">
    <property type="entry name" value="WH_DNA-bd_sf"/>
</dbReference>
<dbReference type="PROSITE" id="PS51000">
    <property type="entry name" value="HTH_DEOR_2"/>
    <property type="match status" value="1"/>
</dbReference>
<sequence>MLETSARLLRLLALLQARRDRTGPDLAERLGVSTRTVRADVDKLRQLGYRVASTTGSAGGYRLEAGSELPPLLLDDEEAVAVALGLRAAASGSVAGIEETSLRALAKLEQTMPSRLRRRIEVLRSATAAATAAGPAVDAEVLTSIAEAAHRCEQLRFDYLDRAGEETRRRAEPHRLVYTGRRWYLLAWDVDRGDWRTFRADRIRPRIPNGPRFAPREPPEGAVDHVLKGIGRTAWEHRARVRFHVPLEAAAERLPIGSGVLEAAGADACLWETGSDSLEDLARFTAGLGLPFSVEAPQELREELRRLAERLRAALSGGPRELREEPGEGLPLGGGEGLQEPRLVREVHAHEPVGHLLPLARQGDLTAARVLVGHRPLHEALRFEPVDALGDRAGGDEHRAREVARRERVRLPGAAQRREDVEVAVAEPGLGEGRAQLPVEAVGEAEQAAHHQHRGGVEVGALAVPLGDHVGDGVVPVVRHGLHSTFQGR</sequence>
<keyword evidence="1" id="KW-0805">Transcription regulation</keyword>
<dbReference type="InterPro" id="IPR001034">
    <property type="entry name" value="DeoR_HTH"/>
</dbReference>
<gene>
    <name evidence="5" type="ORF">B0I28_10943</name>
</gene>
<dbReference type="Gene3D" id="1.10.10.10">
    <property type="entry name" value="Winged helix-like DNA-binding domain superfamily/Winged helix DNA-binding domain"/>
    <property type="match status" value="1"/>
</dbReference>
<dbReference type="EMBL" id="PVTJ01000009">
    <property type="protein sequence ID" value="PRY56394.1"/>
    <property type="molecule type" value="Genomic_DNA"/>
</dbReference>
<reference evidence="5 6" key="1">
    <citation type="submission" date="2018-03" db="EMBL/GenBank/DDBJ databases">
        <title>Genomic Encyclopedia of Type Strains, Phase III (KMG-III): the genomes of soil and plant-associated and newly described type strains.</title>
        <authorList>
            <person name="Whitman W."/>
        </authorList>
    </citation>
    <scope>NUCLEOTIDE SEQUENCE [LARGE SCALE GENOMIC DNA]</scope>
    <source>
        <strain evidence="5 6">CGMCC 4.7067</strain>
    </source>
</reference>
<dbReference type="InterPro" id="IPR018356">
    <property type="entry name" value="Tscrpt_reg_HTH_DeoR_CS"/>
</dbReference>
<dbReference type="InterPro" id="IPR051534">
    <property type="entry name" value="CBASS_pafABC_assoc_protein"/>
</dbReference>
<evidence type="ECO:0000256" key="2">
    <source>
        <dbReference type="ARBA" id="ARBA00023125"/>
    </source>
</evidence>
<organism evidence="5 6">
    <name type="scientific">Glycomyces artemisiae</name>
    <dbReference type="NCBI Taxonomy" id="1076443"/>
    <lineage>
        <taxon>Bacteria</taxon>
        <taxon>Bacillati</taxon>
        <taxon>Actinomycetota</taxon>
        <taxon>Actinomycetes</taxon>
        <taxon>Glycomycetales</taxon>
        <taxon>Glycomycetaceae</taxon>
        <taxon>Glycomyces</taxon>
    </lineage>
</organism>
<dbReference type="GO" id="GO:0003677">
    <property type="term" value="F:DNA binding"/>
    <property type="evidence" value="ECO:0007669"/>
    <property type="project" value="UniProtKB-KW"/>
</dbReference>
<dbReference type="Pfam" id="PF25583">
    <property type="entry name" value="WCX"/>
    <property type="match status" value="1"/>
</dbReference>
<dbReference type="AlphaFoldDB" id="A0A2T0UEU4"/>
<keyword evidence="2 5" id="KW-0238">DNA-binding</keyword>
<name>A0A2T0UEU4_9ACTN</name>
<evidence type="ECO:0000313" key="6">
    <source>
        <dbReference type="Proteomes" id="UP000238176"/>
    </source>
</evidence>
<evidence type="ECO:0000256" key="1">
    <source>
        <dbReference type="ARBA" id="ARBA00023015"/>
    </source>
</evidence>
<dbReference type="Proteomes" id="UP000238176">
    <property type="component" value="Unassembled WGS sequence"/>
</dbReference>
<dbReference type="PANTHER" id="PTHR34580">
    <property type="match status" value="1"/>
</dbReference>
<proteinExistence type="predicted"/>
<dbReference type="Pfam" id="PF08279">
    <property type="entry name" value="HTH_11"/>
    <property type="match status" value="1"/>
</dbReference>
<dbReference type="PROSITE" id="PS00894">
    <property type="entry name" value="HTH_DEOR_1"/>
    <property type="match status" value="1"/>
</dbReference>
<comment type="caution">
    <text evidence="5">The sequence shown here is derived from an EMBL/GenBank/DDBJ whole genome shotgun (WGS) entry which is preliminary data.</text>
</comment>
<evidence type="ECO:0000256" key="3">
    <source>
        <dbReference type="ARBA" id="ARBA00023163"/>
    </source>
</evidence>
<protein>
    <submittedName>
        <fullName evidence="5">Putative DNA-binding transcriptional regulator YafY</fullName>
    </submittedName>
</protein>
<keyword evidence="3" id="KW-0804">Transcription</keyword>
<keyword evidence="6" id="KW-1185">Reference proteome</keyword>
<accession>A0A2T0UEU4</accession>
<dbReference type="PANTHER" id="PTHR34580:SF3">
    <property type="entry name" value="PROTEIN PAFB"/>
    <property type="match status" value="1"/>
</dbReference>
<evidence type="ECO:0000313" key="5">
    <source>
        <dbReference type="EMBL" id="PRY56394.1"/>
    </source>
</evidence>
<feature type="domain" description="HTH deoR-type" evidence="4">
    <location>
        <begin position="4"/>
        <end position="63"/>
    </location>
</feature>
<dbReference type="InterPro" id="IPR013196">
    <property type="entry name" value="HTH_11"/>
</dbReference>
<dbReference type="Pfam" id="PF13280">
    <property type="entry name" value="WYL"/>
    <property type="match status" value="1"/>
</dbReference>
<dbReference type="InterPro" id="IPR057727">
    <property type="entry name" value="WCX_dom"/>
</dbReference>
<evidence type="ECO:0000259" key="4">
    <source>
        <dbReference type="PROSITE" id="PS51000"/>
    </source>
</evidence>
<dbReference type="InterPro" id="IPR026881">
    <property type="entry name" value="WYL_dom"/>
</dbReference>
<dbReference type="GO" id="GO:0003700">
    <property type="term" value="F:DNA-binding transcription factor activity"/>
    <property type="evidence" value="ECO:0007669"/>
    <property type="project" value="InterPro"/>
</dbReference>
<dbReference type="InterPro" id="IPR036388">
    <property type="entry name" value="WH-like_DNA-bd_sf"/>
</dbReference>
<dbReference type="PROSITE" id="PS52050">
    <property type="entry name" value="WYL"/>
    <property type="match status" value="1"/>
</dbReference>